<protein>
    <submittedName>
        <fullName evidence="1">Uncharacterized protein</fullName>
    </submittedName>
</protein>
<gene>
    <name evidence="1" type="ORF">MLD38_024302</name>
</gene>
<organism evidence="1 2">
    <name type="scientific">Melastoma candidum</name>
    <dbReference type="NCBI Taxonomy" id="119954"/>
    <lineage>
        <taxon>Eukaryota</taxon>
        <taxon>Viridiplantae</taxon>
        <taxon>Streptophyta</taxon>
        <taxon>Embryophyta</taxon>
        <taxon>Tracheophyta</taxon>
        <taxon>Spermatophyta</taxon>
        <taxon>Magnoliopsida</taxon>
        <taxon>eudicotyledons</taxon>
        <taxon>Gunneridae</taxon>
        <taxon>Pentapetalae</taxon>
        <taxon>rosids</taxon>
        <taxon>malvids</taxon>
        <taxon>Myrtales</taxon>
        <taxon>Melastomataceae</taxon>
        <taxon>Melastomatoideae</taxon>
        <taxon>Melastomateae</taxon>
        <taxon>Melastoma</taxon>
    </lineage>
</organism>
<comment type="caution">
    <text evidence="1">The sequence shown here is derived from an EMBL/GenBank/DDBJ whole genome shotgun (WGS) entry which is preliminary data.</text>
</comment>
<name>A0ACB9NUV3_9MYRT</name>
<dbReference type="Proteomes" id="UP001057402">
    <property type="component" value="Chromosome 7"/>
</dbReference>
<sequence length="321" mass="35719">MATALPFAVHLEPNAPRHHSLRRRPPLSLTPLHFTPSRPNLPPLSPQRHNLSLTFITSSTSPSSPPPSPTTSTSTHSTDAVPPSSLTEQFRPTRFLTDQEYSSLLFLHDFTYACPVKSGNLLVRAMRSEEIDETVGLLAESFADSMVLPGGYLTLLRFLVRQYLLERRSALPHAVTLVGFYEEEGEGGDAAVLAGTVEVVFGRKGSNASPPSPVPPRDMPYICNMTVREDLRRRGIGWNLLKASEELILKMCTASEVYLHCRLIDTAPFNMYIKAGYRIVKTDSILVLLLLQRRKHLMCKEIIVLESPSESDDLVEDEVAQ</sequence>
<accession>A0ACB9NUV3</accession>
<reference evidence="2" key="1">
    <citation type="journal article" date="2023" name="Front. Plant Sci.">
        <title>Chromosomal-level genome assembly of Melastoma candidum provides insights into trichome evolution.</title>
        <authorList>
            <person name="Zhong Y."/>
            <person name="Wu W."/>
            <person name="Sun C."/>
            <person name="Zou P."/>
            <person name="Liu Y."/>
            <person name="Dai S."/>
            <person name="Zhou R."/>
        </authorList>
    </citation>
    <scope>NUCLEOTIDE SEQUENCE [LARGE SCALE GENOMIC DNA]</scope>
</reference>
<keyword evidence="2" id="KW-1185">Reference proteome</keyword>
<evidence type="ECO:0000313" key="1">
    <source>
        <dbReference type="EMBL" id="KAI4339349.1"/>
    </source>
</evidence>
<evidence type="ECO:0000313" key="2">
    <source>
        <dbReference type="Proteomes" id="UP001057402"/>
    </source>
</evidence>
<proteinExistence type="predicted"/>
<dbReference type="EMBL" id="CM042886">
    <property type="protein sequence ID" value="KAI4339349.1"/>
    <property type="molecule type" value="Genomic_DNA"/>
</dbReference>